<evidence type="ECO:0000256" key="2">
    <source>
        <dbReference type="SAM" id="SignalP"/>
    </source>
</evidence>
<evidence type="ECO:0000256" key="1">
    <source>
        <dbReference type="ARBA" id="ARBA00022801"/>
    </source>
</evidence>
<dbReference type="Pfam" id="PF12740">
    <property type="entry name" value="PETase"/>
    <property type="match status" value="1"/>
</dbReference>
<gene>
    <name evidence="4" type="ORF">ACFP58_06370</name>
</gene>
<sequence>MIKKTLLSTLATTTGALVFSMAVAAGTSANAATSDCIADSAINSAALSNTGASGPFSVSTKTVSRSSANGFGGGTIHYPTNAGGCGLIGGIAVVPGYVSYEDSIKWWGPRLASWGFVVITINTKTIYDQPDSRATQLSAALDHIISDSTVGSMVNRNRLGAIGWSMGGGGALKLATSRSAVRAIIPQAPYYEGSYGTMNTPAFMIGCEWDTIAPTRQHVDVFYNNASGPKMKIEVNDGNHSCANSGYNEALLGKPGIAWMQRYIHGDTRFNQFLCAKENYGSIYRVSDYDYANCS</sequence>
<dbReference type="SUPFAM" id="SSF53474">
    <property type="entry name" value="alpha/beta-Hydrolases"/>
    <property type="match status" value="1"/>
</dbReference>
<dbReference type="Gene3D" id="3.40.50.1820">
    <property type="entry name" value="alpha/beta hydrolase"/>
    <property type="match status" value="1"/>
</dbReference>
<dbReference type="EMBL" id="JBHSTZ010000016">
    <property type="protein sequence ID" value="MFC6381094.1"/>
    <property type="molecule type" value="Genomic_DNA"/>
</dbReference>
<feature type="signal peptide" evidence="2">
    <location>
        <begin position="1"/>
        <end position="31"/>
    </location>
</feature>
<dbReference type="PANTHER" id="PTHR22946">
    <property type="entry name" value="DIENELACTONE HYDROLASE DOMAIN-CONTAINING PROTEIN-RELATED"/>
    <property type="match status" value="1"/>
</dbReference>
<keyword evidence="1 4" id="KW-0378">Hydrolase</keyword>
<feature type="chain" id="PRO_5046675136" evidence="2">
    <location>
        <begin position="32"/>
        <end position="295"/>
    </location>
</feature>
<evidence type="ECO:0000313" key="4">
    <source>
        <dbReference type="EMBL" id="MFC6381094.1"/>
    </source>
</evidence>
<evidence type="ECO:0000259" key="3">
    <source>
        <dbReference type="Pfam" id="PF12740"/>
    </source>
</evidence>
<dbReference type="InterPro" id="IPR041127">
    <property type="entry name" value="PET_hydrolase/cutinase-like"/>
</dbReference>
<dbReference type="InterPro" id="IPR050261">
    <property type="entry name" value="FrsA_esterase"/>
</dbReference>
<proteinExistence type="predicted"/>
<dbReference type="GO" id="GO:0016787">
    <property type="term" value="F:hydrolase activity"/>
    <property type="evidence" value="ECO:0007669"/>
    <property type="project" value="UniProtKB-KW"/>
</dbReference>
<dbReference type="PANTHER" id="PTHR22946:SF9">
    <property type="entry name" value="POLYKETIDE TRANSFERASE AF380"/>
    <property type="match status" value="1"/>
</dbReference>
<dbReference type="RefSeq" id="WP_201562934.1">
    <property type="nucleotide sequence ID" value="NZ_CAJGZK010000011.1"/>
</dbReference>
<keyword evidence="5" id="KW-1185">Reference proteome</keyword>
<protein>
    <submittedName>
        <fullName evidence="4">Dienelactone hydrolase family protein</fullName>
        <ecNumber evidence="4">3.1.-.-</ecNumber>
    </submittedName>
</protein>
<evidence type="ECO:0000313" key="5">
    <source>
        <dbReference type="Proteomes" id="UP001596264"/>
    </source>
</evidence>
<accession>A0ABW1W5J3</accession>
<dbReference type="InterPro" id="IPR029058">
    <property type="entry name" value="AB_hydrolase_fold"/>
</dbReference>
<dbReference type="EC" id="3.1.-.-" evidence="4"/>
<keyword evidence="2" id="KW-0732">Signal</keyword>
<dbReference type="Proteomes" id="UP001596264">
    <property type="component" value="Unassembled WGS sequence"/>
</dbReference>
<feature type="domain" description="PET hydrolase/cutinase-like" evidence="3">
    <location>
        <begin position="50"/>
        <end position="294"/>
    </location>
</feature>
<comment type="caution">
    <text evidence="4">The sequence shown here is derived from an EMBL/GenBank/DDBJ whole genome shotgun (WGS) entry which is preliminary data.</text>
</comment>
<name>A0ABW1W5J3_9GAMM</name>
<organism evidence="4 5">
    <name type="scientific">Psychrobacter glacincola</name>
    <dbReference type="NCBI Taxonomy" id="56810"/>
    <lineage>
        <taxon>Bacteria</taxon>
        <taxon>Pseudomonadati</taxon>
        <taxon>Pseudomonadota</taxon>
        <taxon>Gammaproteobacteria</taxon>
        <taxon>Moraxellales</taxon>
        <taxon>Moraxellaceae</taxon>
        <taxon>Psychrobacter</taxon>
    </lineage>
</organism>
<reference evidence="5" key="1">
    <citation type="journal article" date="2019" name="Int. J. Syst. Evol. Microbiol.">
        <title>The Global Catalogue of Microorganisms (GCM) 10K type strain sequencing project: providing services to taxonomists for standard genome sequencing and annotation.</title>
        <authorList>
            <consortium name="The Broad Institute Genomics Platform"/>
            <consortium name="The Broad Institute Genome Sequencing Center for Infectious Disease"/>
            <person name="Wu L."/>
            <person name="Ma J."/>
        </authorList>
    </citation>
    <scope>NUCLEOTIDE SEQUENCE [LARGE SCALE GENOMIC DNA]</scope>
    <source>
        <strain evidence="5">CCM 2050</strain>
    </source>
</reference>